<dbReference type="EMBL" id="JBHTCA010000017">
    <property type="protein sequence ID" value="MFC7410661.1"/>
    <property type="molecule type" value="Genomic_DNA"/>
</dbReference>
<dbReference type="RefSeq" id="WP_382199310.1">
    <property type="nucleotide sequence ID" value="NZ_JBHTCA010000017.1"/>
</dbReference>
<feature type="chain" id="PRO_5046203829" evidence="7">
    <location>
        <begin position="24"/>
        <end position="42"/>
    </location>
</feature>
<keyword evidence="6 8" id="KW-0449">Lipoprotein</keyword>
<keyword evidence="5" id="KW-0564">Palmitate</keyword>
<keyword evidence="9" id="KW-1185">Reference proteome</keyword>
<dbReference type="Pfam" id="PF08085">
    <property type="entry name" value="Entericidin"/>
    <property type="match status" value="1"/>
</dbReference>
<accession>A0ABW2QMW9</accession>
<sequence>MKTIATLIAAAFLLALAGCNTMAGIGKDVQKAGSAVENAAKK</sequence>
<evidence type="ECO:0000256" key="3">
    <source>
        <dbReference type="ARBA" id="ARBA00022729"/>
    </source>
</evidence>
<evidence type="ECO:0000256" key="4">
    <source>
        <dbReference type="ARBA" id="ARBA00023136"/>
    </source>
</evidence>
<dbReference type="InterPro" id="IPR012556">
    <property type="entry name" value="Entericidin"/>
</dbReference>
<reference evidence="9" key="1">
    <citation type="journal article" date="2019" name="Int. J. Syst. Evol. Microbiol.">
        <title>The Global Catalogue of Microorganisms (GCM) 10K type strain sequencing project: providing services to taxonomists for standard genome sequencing and annotation.</title>
        <authorList>
            <consortium name="The Broad Institute Genomics Platform"/>
            <consortium name="The Broad Institute Genome Sequencing Center for Infectious Disease"/>
            <person name="Wu L."/>
            <person name="Ma J."/>
        </authorList>
    </citation>
    <scope>NUCLEOTIDE SEQUENCE [LARGE SCALE GENOMIC DNA]</scope>
    <source>
        <strain evidence="9">CGMCC 1.12371</strain>
    </source>
</reference>
<name>A0ABW2QMW9_9BURK</name>
<evidence type="ECO:0000313" key="8">
    <source>
        <dbReference type="EMBL" id="MFC7410661.1"/>
    </source>
</evidence>
<keyword evidence="2" id="KW-1003">Cell membrane</keyword>
<comment type="caution">
    <text evidence="8">The sequence shown here is derived from an EMBL/GenBank/DDBJ whole genome shotgun (WGS) entry which is preliminary data.</text>
</comment>
<evidence type="ECO:0000313" key="9">
    <source>
        <dbReference type="Proteomes" id="UP001596501"/>
    </source>
</evidence>
<evidence type="ECO:0000256" key="2">
    <source>
        <dbReference type="ARBA" id="ARBA00022475"/>
    </source>
</evidence>
<feature type="signal peptide" evidence="7">
    <location>
        <begin position="1"/>
        <end position="23"/>
    </location>
</feature>
<gene>
    <name evidence="8" type="ORF">ACFQPB_17510</name>
</gene>
<keyword evidence="3 7" id="KW-0732">Signal</keyword>
<evidence type="ECO:0000256" key="7">
    <source>
        <dbReference type="SAM" id="SignalP"/>
    </source>
</evidence>
<evidence type="ECO:0000256" key="1">
    <source>
        <dbReference type="ARBA" id="ARBA00010296"/>
    </source>
</evidence>
<protein>
    <submittedName>
        <fullName evidence="8">Entericidin A/B family lipoprotein</fullName>
    </submittedName>
</protein>
<comment type="similarity">
    <text evidence="1">Belongs to the EcnA/EcnB lipoprotein family.</text>
</comment>
<dbReference type="Proteomes" id="UP001596501">
    <property type="component" value="Unassembled WGS sequence"/>
</dbReference>
<evidence type="ECO:0000256" key="5">
    <source>
        <dbReference type="ARBA" id="ARBA00023139"/>
    </source>
</evidence>
<evidence type="ECO:0000256" key="6">
    <source>
        <dbReference type="ARBA" id="ARBA00023288"/>
    </source>
</evidence>
<keyword evidence="4" id="KW-0472">Membrane</keyword>
<proteinExistence type="inferred from homology"/>
<organism evidence="8 9">
    <name type="scientific">Hydrogenophaga atypica</name>
    <dbReference type="NCBI Taxonomy" id="249409"/>
    <lineage>
        <taxon>Bacteria</taxon>
        <taxon>Pseudomonadati</taxon>
        <taxon>Pseudomonadota</taxon>
        <taxon>Betaproteobacteria</taxon>
        <taxon>Burkholderiales</taxon>
        <taxon>Comamonadaceae</taxon>
        <taxon>Hydrogenophaga</taxon>
    </lineage>
</organism>
<dbReference type="PROSITE" id="PS51257">
    <property type="entry name" value="PROKAR_LIPOPROTEIN"/>
    <property type="match status" value="1"/>
</dbReference>